<dbReference type="SUPFAM" id="SSF53335">
    <property type="entry name" value="S-adenosyl-L-methionine-dependent methyltransferases"/>
    <property type="match status" value="1"/>
</dbReference>
<dbReference type="Proteomes" id="UP000239724">
    <property type="component" value="Unassembled WGS sequence"/>
</dbReference>
<proteinExistence type="predicted"/>
<sequence length="1725" mass="190058">MQGDLAMPDAAQYTFGLFDSTALGWTLDTPKAGAAEPLHHDNTDAVPVSPSAATTVPGKNFYLDSDRALARGWPTRARDNIAAIRLSKELHESGRAASADEQAQLLRFIGFGATDLAQNCFPLPGVDAFRPGWEEIGGDLAAVTTPAEYAALQRATQYAHYTPEPVIRSLWRAAQHLGFNGGRVLEPGMGTGLFFALLPEVLREATRLTGVEYDPITARIAALIHPEARVRCEDYTRSTLGGGFDLAIGNPPFADRIVRADPSTAALGLRLHDYFIARSISRLRPGGIALFVTSTGTMDKATTTAREHIASLADLVGAVRLPEGTMRATAGTEVVIDVLVFQRRAEGQATSGAQWMNLSELVLEDSETGGEECDEYLPADDLPDERGSAPRRHERKGVIAINEYFADHPEMVLGTHGQRRGIYGPGFSYTCRPVADGPSIETQLDKALGRLPAAILPAAPSGSHNDPDDELVTVRPGTAADGATIKEGSFLIGQGGRLSQILGGIAVPVSIKDGRSGEGISSKAAKIIRGLLPIRDAIRDVLRAQATGRPWAQAQVKLRCAYSGFIRYHGPINHTVVTTLTDAETGEEREVHRRPNLAPFADDPDCWLVASIEDYDLESGLARMGPVFRERVIAPPTTPLITSAADALAVTLNEVGHVDLDRLAELLERDPDAALQQLGTAVFRNPMTQAWETADAYLSGAVRTKLEAAEAAATLDRQFERNVLALRDCQPKDVPPSGITARLGAPWIPTDVIEAFASDMMGGEVKILHTEEIATWSVDGRAFIGNAAGTSEWGTSRRHAGQLLHDALNSATPQVFDVEIVDGSERRVLNVEATEAAKEKLVKIKTAFTRWVWTDPDRADRLARIYNTRFNNLVPRHFDGSHLTLPGASSILRLYGHQKRVIWRIISAGTTYMAHTVGAGKTFSIAAAVMEQKRLGLITKAMLVVPGHCLAQASREFLQLYPTARILVADETNFTKDKRSRFLARAATANWDAIIITHSAFRFIAVPADYEQTVITRQIEAYEALKLRADGDDRTTRKRLEAMKEKLTERLEAIKDRRDDMVTIEEIGIDQVIVDEAQEFRKLSFATNRVNLKGVDPDGSQRAWDLYVKTRFIAERNPRRALIQASGTPITNTLGEMFTLLRFQNEDTLGDRGVHEFDAWASAFGDTRTELELQPSGTYKPVERFSQFVNVPELIDMFRACADVVLKDDLRGYLRLPSIRGGARQLITADASDAFRDYQTVLADRISEIEARTRRVQKGDDILLSVITDGRHAAIDMRLIWPGNDNEPDNKLNKLIANVHRIWGETRQHTFNRPDGTPFPIPGAGQMIFSDLGTISVESKRGFSAYRWIKQELLRLGIPASEIAFMQDFKRSADKQRLFNDFNAGRVRILIGSSETMGTGVNVQLRLKALHHLDVPWLPSQIEQREGRIERQGNQHDEIEIYAYATLGSMDATMWQNNERKARFIAAALSGDRSIRTIDDIGEAANQFALAKAIASGDARLMQKAGLEGEVARLQRQRDAHFDDQLNVRRQIQNAVHDRNAAERRIAGVQQDIERRTSTRGDAFALNWEGRIVTERRTAGALILSKLRLAERAGKKGELPLGSIGGFELRCDVGCGYFRETEASLVLLRSDYDQEIRIEADLTQTGLIARIEHILEHFEADMQEQERRARDAAQRLAGYEQRAGQAFALQGELDAKLAQLEALEADLAQTGKDQTSKADAGKLAA</sequence>
<feature type="domain" description="Helicase C-terminal" evidence="3">
    <location>
        <begin position="1347"/>
        <end position="1433"/>
    </location>
</feature>
<dbReference type="GO" id="GO:0032259">
    <property type="term" value="P:methylation"/>
    <property type="evidence" value="ECO:0007669"/>
    <property type="project" value="InterPro"/>
</dbReference>
<dbReference type="InterPro" id="IPR052933">
    <property type="entry name" value="DNA_Protect_Modify"/>
</dbReference>
<comment type="caution">
    <text evidence="4">The sequence shown here is derived from an EMBL/GenBank/DDBJ whole genome shotgun (WGS) entry which is preliminary data.</text>
</comment>
<evidence type="ECO:0000259" key="3">
    <source>
        <dbReference type="SMART" id="SM00490"/>
    </source>
</evidence>
<reference evidence="4 5" key="1">
    <citation type="journal article" date="2018" name="Arch. Microbiol.">
        <title>New insights into the metabolic potential of the phototrophic purple bacterium Rhodopila globiformis DSM 161(T) from its draft genome sequence and evidence for a vanadium-dependent nitrogenase.</title>
        <authorList>
            <person name="Imhoff J.F."/>
            <person name="Rahn T."/>
            <person name="Kunzel S."/>
            <person name="Neulinger S.C."/>
        </authorList>
    </citation>
    <scope>NUCLEOTIDE SEQUENCE [LARGE SCALE GENOMIC DNA]</scope>
    <source>
        <strain evidence="4 5">DSM 161</strain>
    </source>
</reference>
<dbReference type="PRINTS" id="PR00507">
    <property type="entry name" value="N12N6MTFRASE"/>
</dbReference>
<dbReference type="Gene3D" id="3.40.50.150">
    <property type="entry name" value="Vaccinia Virus protein VP39"/>
    <property type="match status" value="1"/>
</dbReference>
<feature type="domain" description="Helicase ATP-binding" evidence="2">
    <location>
        <begin position="890"/>
        <end position="1157"/>
    </location>
</feature>
<dbReference type="GO" id="GO:0008168">
    <property type="term" value="F:methyltransferase activity"/>
    <property type="evidence" value="ECO:0007669"/>
    <property type="project" value="InterPro"/>
</dbReference>
<dbReference type="GO" id="GO:0003676">
    <property type="term" value="F:nucleic acid binding"/>
    <property type="evidence" value="ECO:0007669"/>
    <property type="project" value="InterPro"/>
</dbReference>
<evidence type="ECO:0000313" key="4">
    <source>
        <dbReference type="EMBL" id="PPQ34087.1"/>
    </source>
</evidence>
<dbReference type="InterPro" id="IPR002052">
    <property type="entry name" value="DNA_methylase_N6_adenine_CS"/>
</dbReference>
<dbReference type="InterPro" id="IPR001650">
    <property type="entry name" value="Helicase_C-like"/>
</dbReference>
<dbReference type="CDD" id="cd02440">
    <property type="entry name" value="AdoMet_MTases"/>
    <property type="match status" value="1"/>
</dbReference>
<dbReference type="InterPro" id="IPR014001">
    <property type="entry name" value="Helicase_ATP-bd"/>
</dbReference>
<keyword evidence="5" id="KW-1185">Reference proteome</keyword>
<dbReference type="EMBL" id="NHRY01000130">
    <property type="protein sequence ID" value="PPQ34087.1"/>
    <property type="molecule type" value="Genomic_DNA"/>
</dbReference>
<dbReference type="PANTHER" id="PTHR41313">
    <property type="entry name" value="ADENINE-SPECIFIC METHYLTRANSFERASE"/>
    <property type="match status" value="1"/>
</dbReference>
<protein>
    <submittedName>
        <fullName evidence="4">Lactate dehydrogenase</fullName>
    </submittedName>
</protein>
<dbReference type="SMART" id="SM00490">
    <property type="entry name" value="HELICc"/>
    <property type="match status" value="1"/>
</dbReference>
<dbReference type="Pfam" id="PF00271">
    <property type="entry name" value="Helicase_C"/>
    <property type="match status" value="1"/>
</dbReference>
<dbReference type="PROSITE" id="PS00092">
    <property type="entry name" value="N6_MTASE"/>
    <property type="match status" value="1"/>
</dbReference>
<evidence type="ECO:0000313" key="5">
    <source>
        <dbReference type="Proteomes" id="UP000239724"/>
    </source>
</evidence>
<dbReference type="InterPro" id="IPR027417">
    <property type="entry name" value="P-loop_NTPase"/>
</dbReference>
<gene>
    <name evidence="4" type="ORF">CCS01_12555</name>
</gene>
<dbReference type="OrthoDB" id="9814088at2"/>
<dbReference type="SMART" id="SM00487">
    <property type="entry name" value="DEXDc"/>
    <property type="match status" value="1"/>
</dbReference>
<keyword evidence="1" id="KW-0175">Coiled coil</keyword>
<evidence type="ECO:0000256" key="1">
    <source>
        <dbReference type="SAM" id="Coils"/>
    </source>
</evidence>
<dbReference type="InterPro" id="IPR029063">
    <property type="entry name" value="SAM-dependent_MTases_sf"/>
</dbReference>
<name>A0A2S6NHK4_RHOGL</name>
<organism evidence="4 5">
    <name type="scientific">Rhodopila globiformis</name>
    <name type="common">Rhodopseudomonas globiformis</name>
    <dbReference type="NCBI Taxonomy" id="1071"/>
    <lineage>
        <taxon>Bacteria</taxon>
        <taxon>Pseudomonadati</taxon>
        <taxon>Pseudomonadota</taxon>
        <taxon>Alphaproteobacteria</taxon>
        <taxon>Acetobacterales</taxon>
        <taxon>Acetobacteraceae</taxon>
        <taxon>Rhodopila</taxon>
    </lineage>
</organism>
<feature type="coiled-coil region" evidence="1">
    <location>
        <begin position="1648"/>
        <end position="1713"/>
    </location>
</feature>
<evidence type="ECO:0000259" key="2">
    <source>
        <dbReference type="SMART" id="SM00487"/>
    </source>
</evidence>
<accession>A0A2S6NHK4</accession>
<dbReference type="PANTHER" id="PTHR41313:SF1">
    <property type="entry name" value="DNA METHYLASE ADENINE-SPECIFIC DOMAIN-CONTAINING PROTEIN"/>
    <property type="match status" value="1"/>
</dbReference>
<dbReference type="Gene3D" id="3.40.50.300">
    <property type="entry name" value="P-loop containing nucleotide triphosphate hydrolases"/>
    <property type="match status" value="2"/>
</dbReference>
<dbReference type="SUPFAM" id="SSF52540">
    <property type="entry name" value="P-loop containing nucleoside triphosphate hydrolases"/>
    <property type="match status" value="2"/>
</dbReference>